<accession>A0A222G5W9</accession>
<keyword evidence="1" id="KW-1133">Transmembrane helix</keyword>
<dbReference type="KEGG" id="cber:B5D82_04740"/>
<dbReference type="AlphaFoldDB" id="A0A222G5W9"/>
<dbReference type="RefSeq" id="WP_081149625.1">
    <property type="nucleotide sequence ID" value="NZ_CP020465.1"/>
</dbReference>
<feature type="transmembrane region" description="Helical" evidence="1">
    <location>
        <begin position="47"/>
        <end position="64"/>
    </location>
</feature>
<gene>
    <name evidence="2" type="ORF">B5D82_04740</name>
</gene>
<feature type="transmembrane region" description="Helical" evidence="1">
    <location>
        <begin position="12"/>
        <end position="35"/>
    </location>
</feature>
<keyword evidence="1" id="KW-0812">Transmembrane</keyword>
<evidence type="ECO:0000313" key="3">
    <source>
        <dbReference type="Proteomes" id="UP000202259"/>
    </source>
</evidence>
<proteinExistence type="predicted"/>
<keyword evidence="1" id="KW-0472">Membrane</keyword>
<reference evidence="2 3" key="1">
    <citation type="submission" date="2017-08" db="EMBL/GenBank/DDBJ databases">
        <title>Complete genome of Colwellia sp. NB097-1, a psychrophile bacterium ioslated from Bering Sea.</title>
        <authorList>
            <person name="Chen X."/>
        </authorList>
    </citation>
    <scope>NUCLEOTIDE SEQUENCE [LARGE SCALE GENOMIC DNA]</scope>
    <source>
        <strain evidence="2 3">NB097-1</strain>
    </source>
</reference>
<evidence type="ECO:0000313" key="2">
    <source>
        <dbReference type="EMBL" id="ASP47132.1"/>
    </source>
</evidence>
<dbReference type="EMBL" id="CP020465">
    <property type="protein sequence ID" value="ASP47132.1"/>
    <property type="molecule type" value="Genomic_DNA"/>
</dbReference>
<keyword evidence="3" id="KW-1185">Reference proteome</keyword>
<organism evidence="2 3">
    <name type="scientific">Cognaticolwellia beringensis</name>
    <dbReference type="NCBI Taxonomy" id="1967665"/>
    <lineage>
        <taxon>Bacteria</taxon>
        <taxon>Pseudomonadati</taxon>
        <taxon>Pseudomonadota</taxon>
        <taxon>Gammaproteobacteria</taxon>
        <taxon>Alteromonadales</taxon>
        <taxon>Colwelliaceae</taxon>
        <taxon>Cognaticolwellia</taxon>
    </lineage>
</organism>
<evidence type="ECO:0000256" key="1">
    <source>
        <dbReference type="SAM" id="Phobius"/>
    </source>
</evidence>
<dbReference type="Proteomes" id="UP000202259">
    <property type="component" value="Chromosome"/>
</dbReference>
<name>A0A222G5W9_9GAMM</name>
<protein>
    <submittedName>
        <fullName evidence="2">Uncharacterized protein</fullName>
    </submittedName>
</protein>
<sequence>MELFTGEFRVLYPIAVVILFVFSLIGLLGRIILILSLSWLGYHTIDSLWGLIGLIMWGSIVWQHNPGWFPPFKEIFSINQKNN</sequence>